<proteinExistence type="inferred from homology"/>
<gene>
    <name evidence="14" type="ORF">BSL78_09354</name>
</gene>
<evidence type="ECO:0000256" key="10">
    <source>
        <dbReference type="ARBA" id="ARBA00023242"/>
    </source>
</evidence>
<evidence type="ECO:0000256" key="12">
    <source>
        <dbReference type="SAM" id="MobiDB-lite"/>
    </source>
</evidence>
<keyword evidence="15" id="KW-1185">Reference proteome</keyword>
<keyword evidence="3 11" id="KW-0255">Endonuclease</keyword>
<evidence type="ECO:0000313" key="15">
    <source>
        <dbReference type="Proteomes" id="UP000230750"/>
    </source>
</evidence>
<dbReference type="Proteomes" id="UP000230750">
    <property type="component" value="Unassembled WGS sequence"/>
</dbReference>
<dbReference type="PANTHER" id="PTHR20208">
    <property type="entry name" value="STRUCTURE-SPECIFIC ENDONUCLEASE SUBUNIT SLX1"/>
    <property type="match status" value="1"/>
</dbReference>
<dbReference type="Pfam" id="PF01541">
    <property type="entry name" value="GIY-YIG"/>
    <property type="match status" value="1"/>
</dbReference>
<accession>A0A2G8L0H0</accession>
<keyword evidence="9 11" id="KW-0234">DNA repair</keyword>
<evidence type="ECO:0000259" key="13">
    <source>
        <dbReference type="PROSITE" id="PS50164"/>
    </source>
</evidence>
<keyword evidence="1 11" id="KW-0540">Nuclease</keyword>
<dbReference type="Gene3D" id="3.30.40.10">
    <property type="entry name" value="Zinc/RING finger domain, C3HC4 (zinc finger)"/>
    <property type="match status" value="1"/>
</dbReference>
<comment type="function">
    <text evidence="11">Catalytic subunit of a heterodimeric structure-specific endonuclease that resolves DNA secondary structures generated during DNA repair and recombination. Has endonuclease activity towards branched DNA substrates, introducing single-strand cuts in duplex DNA close to junctions with ss-DNA.</text>
</comment>
<evidence type="ECO:0000256" key="1">
    <source>
        <dbReference type="ARBA" id="ARBA00022722"/>
    </source>
</evidence>
<name>A0A2G8L0H0_STIJA</name>
<feature type="compositionally biased region" description="Acidic residues" evidence="12">
    <location>
        <begin position="164"/>
        <end position="173"/>
    </location>
</feature>
<dbReference type="SMART" id="SM00465">
    <property type="entry name" value="GIYc"/>
    <property type="match status" value="1"/>
</dbReference>
<evidence type="ECO:0000256" key="9">
    <source>
        <dbReference type="ARBA" id="ARBA00023204"/>
    </source>
</evidence>
<organism evidence="14 15">
    <name type="scientific">Stichopus japonicus</name>
    <name type="common">Sea cucumber</name>
    <dbReference type="NCBI Taxonomy" id="307972"/>
    <lineage>
        <taxon>Eukaryota</taxon>
        <taxon>Metazoa</taxon>
        <taxon>Echinodermata</taxon>
        <taxon>Eleutherozoa</taxon>
        <taxon>Echinozoa</taxon>
        <taxon>Holothuroidea</taxon>
        <taxon>Aspidochirotacea</taxon>
        <taxon>Aspidochirotida</taxon>
        <taxon>Stichopodidae</taxon>
        <taxon>Apostichopus</taxon>
    </lineage>
</organism>
<dbReference type="GO" id="GO:0008270">
    <property type="term" value="F:zinc ion binding"/>
    <property type="evidence" value="ECO:0007669"/>
    <property type="project" value="UniProtKB-KW"/>
</dbReference>
<keyword evidence="4 11" id="KW-0227">DNA damage</keyword>
<dbReference type="CDD" id="cd10455">
    <property type="entry name" value="GIY-YIG_SLX1"/>
    <property type="match status" value="1"/>
</dbReference>
<evidence type="ECO:0000256" key="11">
    <source>
        <dbReference type="HAMAP-Rule" id="MF_03100"/>
    </source>
</evidence>
<feature type="region of interest" description="Disordered" evidence="12">
    <location>
        <begin position="154"/>
        <end position="175"/>
    </location>
</feature>
<evidence type="ECO:0000256" key="4">
    <source>
        <dbReference type="ARBA" id="ARBA00022763"/>
    </source>
</evidence>
<feature type="zinc finger region" description="SLX1-type" evidence="11">
    <location>
        <begin position="185"/>
        <end position="237"/>
    </location>
</feature>
<keyword evidence="8 11" id="KW-0233">DNA recombination</keyword>
<reference evidence="14 15" key="1">
    <citation type="journal article" date="2017" name="PLoS Biol.">
        <title>The sea cucumber genome provides insights into morphological evolution and visceral regeneration.</title>
        <authorList>
            <person name="Zhang X."/>
            <person name="Sun L."/>
            <person name="Yuan J."/>
            <person name="Sun Y."/>
            <person name="Gao Y."/>
            <person name="Zhang L."/>
            <person name="Li S."/>
            <person name="Dai H."/>
            <person name="Hamel J.F."/>
            <person name="Liu C."/>
            <person name="Yu Y."/>
            <person name="Liu S."/>
            <person name="Lin W."/>
            <person name="Guo K."/>
            <person name="Jin S."/>
            <person name="Xu P."/>
            <person name="Storey K.B."/>
            <person name="Huan P."/>
            <person name="Zhang T."/>
            <person name="Zhou Y."/>
            <person name="Zhang J."/>
            <person name="Lin C."/>
            <person name="Li X."/>
            <person name="Xing L."/>
            <person name="Huo D."/>
            <person name="Sun M."/>
            <person name="Wang L."/>
            <person name="Mercier A."/>
            <person name="Li F."/>
            <person name="Yang H."/>
            <person name="Xiang J."/>
        </authorList>
    </citation>
    <scope>NUCLEOTIDE SEQUENCE [LARGE SCALE GENOMIC DNA]</scope>
    <source>
        <strain evidence="14">Shaxun</strain>
        <tissue evidence="14">Muscle</tissue>
    </source>
</reference>
<dbReference type="GO" id="GO:0033557">
    <property type="term" value="C:Slx1-Slx4 complex"/>
    <property type="evidence" value="ECO:0007669"/>
    <property type="project" value="UniProtKB-UniRule"/>
</dbReference>
<evidence type="ECO:0000256" key="2">
    <source>
        <dbReference type="ARBA" id="ARBA00022723"/>
    </source>
</evidence>
<dbReference type="InterPro" id="IPR027520">
    <property type="entry name" value="Slx1"/>
</dbReference>
<protein>
    <recommendedName>
        <fullName evidence="11">Structure-specific endonuclease subunit SLX1 homolog</fullName>
        <ecNumber evidence="11">3.1.-.-</ecNumber>
    </recommendedName>
</protein>
<dbReference type="EMBL" id="MRZV01000274">
    <property type="protein sequence ID" value="PIK53764.1"/>
    <property type="molecule type" value="Genomic_DNA"/>
</dbReference>
<comment type="subunit">
    <text evidence="11">Forms a heterodimer with a member of the SLX4 family.</text>
</comment>
<comment type="similarity">
    <text evidence="11">Belongs to the SLX1 family.</text>
</comment>
<dbReference type="Pfam" id="PF21202">
    <property type="entry name" value="SLX1_C"/>
    <property type="match status" value="1"/>
</dbReference>
<dbReference type="PROSITE" id="PS50164">
    <property type="entry name" value="GIY_YIG"/>
    <property type="match status" value="1"/>
</dbReference>
<dbReference type="Gene3D" id="3.40.1440.10">
    <property type="entry name" value="GIY-YIG endonuclease"/>
    <property type="match status" value="1"/>
</dbReference>
<dbReference type="STRING" id="307972.A0A2G8L0H0"/>
<evidence type="ECO:0000256" key="6">
    <source>
        <dbReference type="ARBA" id="ARBA00022801"/>
    </source>
</evidence>
<evidence type="ECO:0000256" key="5">
    <source>
        <dbReference type="ARBA" id="ARBA00022771"/>
    </source>
</evidence>
<dbReference type="PANTHER" id="PTHR20208:SF10">
    <property type="entry name" value="STRUCTURE-SPECIFIC ENDONUCLEASE SUBUNIT SLX1"/>
    <property type="match status" value="1"/>
</dbReference>
<dbReference type="SUPFAM" id="SSF82771">
    <property type="entry name" value="GIY-YIG endonuclease"/>
    <property type="match status" value="1"/>
</dbReference>
<feature type="domain" description="GIY-YIG" evidence="13">
    <location>
        <begin position="7"/>
        <end position="92"/>
    </location>
</feature>
<keyword evidence="2 11" id="KW-0479">Metal-binding</keyword>
<dbReference type="InterPro" id="IPR035901">
    <property type="entry name" value="GIY-YIG_endonuc_sf"/>
</dbReference>
<keyword evidence="10 11" id="KW-0539">Nucleus</keyword>
<evidence type="ECO:0000313" key="14">
    <source>
        <dbReference type="EMBL" id="PIK53764.1"/>
    </source>
</evidence>
<keyword evidence="5 11" id="KW-0863">Zinc-finger</keyword>
<comment type="subcellular location">
    <subcellularLocation>
        <location evidence="11">Nucleus</location>
    </subcellularLocation>
</comment>
<keyword evidence="6 11" id="KW-0378">Hydrolase</keyword>
<evidence type="ECO:0000256" key="3">
    <source>
        <dbReference type="ARBA" id="ARBA00022759"/>
    </source>
</evidence>
<dbReference type="InterPro" id="IPR050381">
    <property type="entry name" value="SLX1_endonuclease"/>
</dbReference>
<dbReference type="EC" id="3.1.-.-" evidence="11"/>
<dbReference type="OrthoDB" id="24645at2759"/>
<sequence>MVLEVENFYGVYLLYCTNPKYKGRAYIGYTVDPRRRVTQHNKGSKFGGARRTSGKGPWDMVLIVYGFPSDIAALRFEWAWQHPQKSRRLKHVTGKKSSEKAFNYRLRVLANMLQTTPWRRLPLTVQWLKQEYRTDFPVDLQPPSHIPIGYGQIKSKKVKKQSDNNEEDTDGDDLPSISFSQSSRCEVCVKKIKSDDMTVECIYPHCGVMSHIVCLAKHFLQNEPSELIPVEGICPRCKGSSRWGDIIRKKQGCYTDLMKEMTENENLASHWAEELHV</sequence>
<dbReference type="GO" id="GO:0017108">
    <property type="term" value="F:5'-flap endonuclease activity"/>
    <property type="evidence" value="ECO:0007669"/>
    <property type="project" value="InterPro"/>
</dbReference>
<dbReference type="HAMAP" id="MF_03100">
    <property type="entry name" value="Endonuc_su_Slx1"/>
    <property type="match status" value="1"/>
</dbReference>
<dbReference type="GO" id="GO:0000724">
    <property type="term" value="P:double-strand break repair via homologous recombination"/>
    <property type="evidence" value="ECO:0007669"/>
    <property type="project" value="TreeGrafter"/>
</dbReference>
<dbReference type="InterPro" id="IPR000305">
    <property type="entry name" value="GIY-YIG_endonuc"/>
</dbReference>
<keyword evidence="7 11" id="KW-0862">Zinc</keyword>
<evidence type="ECO:0000256" key="8">
    <source>
        <dbReference type="ARBA" id="ARBA00023172"/>
    </source>
</evidence>
<dbReference type="AlphaFoldDB" id="A0A2G8L0H0"/>
<evidence type="ECO:0000256" key="7">
    <source>
        <dbReference type="ARBA" id="ARBA00022833"/>
    </source>
</evidence>
<dbReference type="InterPro" id="IPR048749">
    <property type="entry name" value="SLX1_C"/>
</dbReference>
<comment type="cofactor">
    <cofactor evidence="11">
        <name>a divalent metal cation</name>
        <dbReference type="ChEBI" id="CHEBI:60240"/>
    </cofactor>
</comment>
<dbReference type="FunFam" id="3.40.1440.10:FF:000008">
    <property type="entry name" value="Structure-specific endonuclease subunit SLX1 homolog"/>
    <property type="match status" value="1"/>
</dbReference>
<dbReference type="InterPro" id="IPR013083">
    <property type="entry name" value="Znf_RING/FYVE/PHD"/>
</dbReference>
<comment type="caution">
    <text evidence="14">The sequence shown here is derived from an EMBL/GenBank/DDBJ whole genome shotgun (WGS) entry which is preliminary data.</text>
</comment>
<dbReference type="GO" id="GO:0008821">
    <property type="term" value="F:crossover junction DNA endonuclease activity"/>
    <property type="evidence" value="ECO:0007669"/>
    <property type="project" value="TreeGrafter"/>
</dbReference>